<keyword evidence="1" id="KW-0678">Repressor</keyword>
<keyword evidence="3" id="KW-0238">DNA-binding</keyword>
<dbReference type="PROSITE" id="PS50937">
    <property type="entry name" value="HTH_MERR_2"/>
    <property type="match status" value="1"/>
</dbReference>
<dbReference type="InterPro" id="IPR047057">
    <property type="entry name" value="MerR_fam"/>
</dbReference>
<gene>
    <name evidence="6" type="ORF">FH965_00760</name>
</gene>
<evidence type="ECO:0000256" key="1">
    <source>
        <dbReference type="ARBA" id="ARBA00022491"/>
    </source>
</evidence>
<feature type="domain" description="HTH merR-type" evidence="5">
    <location>
        <begin position="4"/>
        <end position="72"/>
    </location>
</feature>
<dbReference type="SMART" id="SM00422">
    <property type="entry name" value="HTH_MERR"/>
    <property type="match status" value="1"/>
</dbReference>
<dbReference type="GO" id="GO:0003700">
    <property type="term" value="F:DNA-binding transcription factor activity"/>
    <property type="evidence" value="ECO:0007669"/>
    <property type="project" value="InterPro"/>
</dbReference>
<dbReference type="CDD" id="cd00592">
    <property type="entry name" value="HTH_MerR-like"/>
    <property type="match status" value="1"/>
</dbReference>
<evidence type="ECO:0000313" key="6">
    <source>
        <dbReference type="EMBL" id="QDQ09271.1"/>
    </source>
</evidence>
<evidence type="ECO:0000259" key="5">
    <source>
        <dbReference type="PROSITE" id="PS50937"/>
    </source>
</evidence>
<evidence type="ECO:0000256" key="3">
    <source>
        <dbReference type="ARBA" id="ARBA00023125"/>
    </source>
</evidence>
<dbReference type="RefSeq" id="WP_144000850.1">
    <property type="nucleotide sequence ID" value="NZ_CP040916.1"/>
</dbReference>
<dbReference type="PANTHER" id="PTHR30204:SF69">
    <property type="entry name" value="MERR-FAMILY TRANSCRIPTIONAL REGULATOR"/>
    <property type="match status" value="1"/>
</dbReference>
<name>A0A516R0T7_STRST</name>
<protein>
    <submittedName>
        <fullName evidence="6">MerR family transcriptional regulator</fullName>
    </submittedName>
</protein>
<dbReference type="EMBL" id="CP040916">
    <property type="protein sequence ID" value="QDQ09271.1"/>
    <property type="molecule type" value="Genomic_DNA"/>
</dbReference>
<organism evidence="6 7">
    <name type="scientific">Streptomyces spectabilis</name>
    <dbReference type="NCBI Taxonomy" id="68270"/>
    <lineage>
        <taxon>Bacteria</taxon>
        <taxon>Bacillati</taxon>
        <taxon>Actinomycetota</taxon>
        <taxon>Actinomycetes</taxon>
        <taxon>Kitasatosporales</taxon>
        <taxon>Streptomycetaceae</taxon>
        <taxon>Streptomyces</taxon>
    </lineage>
</organism>
<dbReference type="Pfam" id="PF13411">
    <property type="entry name" value="MerR_1"/>
    <property type="match status" value="1"/>
</dbReference>
<accession>A0A516R0T7</accession>
<dbReference type="InterPro" id="IPR000551">
    <property type="entry name" value="MerR-type_HTH_dom"/>
</dbReference>
<sequence>MNDLASIRQVADHFGLPVSTLHYWERRGLVTPHRRAGQRYYSADQFYRVALIQLWRTTGQLSLNEIAAALAASADSPGWRDTVTARIAAIEAEMARLDSARAYLRGLLTCPREDALEHCDGFRGRVGLPVEATPK</sequence>
<dbReference type="Gene3D" id="1.10.1660.10">
    <property type="match status" value="1"/>
</dbReference>
<keyword evidence="2" id="KW-0805">Transcription regulation</keyword>
<evidence type="ECO:0000313" key="7">
    <source>
        <dbReference type="Proteomes" id="UP000316806"/>
    </source>
</evidence>
<proteinExistence type="predicted"/>
<evidence type="ECO:0000256" key="4">
    <source>
        <dbReference type="ARBA" id="ARBA00023163"/>
    </source>
</evidence>
<keyword evidence="4" id="KW-0804">Transcription</keyword>
<dbReference type="SUPFAM" id="SSF46955">
    <property type="entry name" value="Putative DNA-binding domain"/>
    <property type="match status" value="1"/>
</dbReference>
<dbReference type="PANTHER" id="PTHR30204">
    <property type="entry name" value="REDOX-CYCLING DRUG-SENSING TRANSCRIPTIONAL ACTIVATOR SOXR"/>
    <property type="match status" value="1"/>
</dbReference>
<evidence type="ECO:0000256" key="2">
    <source>
        <dbReference type="ARBA" id="ARBA00023015"/>
    </source>
</evidence>
<dbReference type="Proteomes" id="UP000316806">
    <property type="component" value="Chromosome"/>
</dbReference>
<dbReference type="AlphaFoldDB" id="A0A516R0T7"/>
<reference evidence="6 7" key="1">
    <citation type="journal article" date="2019" name="J. Ind. Microbiol. Biotechnol.">
        <title>The complete genomic sequence of Streptomyces spectabilis NRRL-2792 and identification of secondary metabolite biosynthetic gene clusters.</title>
        <authorList>
            <person name="Sinha A."/>
            <person name="Phillips-Salemka S."/>
            <person name="Niraula T.A."/>
            <person name="Short K.A."/>
            <person name="Niraula N.P."/>
        </authorList>
    </citation>
    <scope>NUCLEOTIDE SEQUENCE [LARGE SCALE GENOMIC DNA]</scope>
    <source>
        <strain evidence="6 7">NRRL 2792</strain>
    </source>
</reference>
<dbReference type="InterPro" id="IPR009061">
    <property type="entry name" value="DNA-bd_dom_put_sf"/>
</dbReference>
<dbReference type="GO" id="GO:0003677">
    <property type="term" value="F:DNA binding"/>
    <property type="evidence" value="ECO:0007669"/>
    <property type="project" value="UniProtKB-KW"/>
</dbReference>